<dbReference type="Gene3D" id="3.40.50.12780">
    <property type="entry name" value="N-terminal domain of ligase-like"/>
    <property type="match status" value="1"/>
</dbReference>
<comment type="similarity">
    <text evidence="1">Belongs to the ATP-dependent AMP-binding enzyme family.</text>
</comment>
<gene>
    <name evidence="4" type="ORF">NP493_1319g02015</name>
</gene>
<dbReference type="EMBL" id="JAODUO010001319">
    <property type="protein sequence ID" value="KAK2166479.1"/>
    <property type="molecule type" value="Genomic_DNA"/>
</dbReference>
<dbReference type="AlphaFoldDB" id="A0AAD9NGP2"/>
<dbReference type="PROSITE" id="PS00455">
    <property type="entry name" value="AMP_BINDING"/>
    <property type="match status" value="1"/>
</dbReference>
<accession>A0AAD9NGP2</accession>
<dbReference type="SUPFAM" id="SSF56801">
    <property type="entry name" value="Acetyl-CoA synthetase-like"/>
    <property type="match status" value="1"/>
</dbReference>
<dbReference type="InterPro" id="IPR020845">
    <property type="entry name" value="AMP-binding_CS"/>
</dbReference>
<protein>
    <recommendedName>
        <fullName evidence="3">AMP-dependent synthetase/ligase domain-containing protein</fullName>
    </recommendedName>
</protein>
<name>A0AAD9NGP2_RIDPI</name>
<dbReference type="PANTHER" id="PTHR24096:SF149">
    <property type="entry name" value="AMP-BINDING DOMAIN-CONTAINING PROTEIN-RELATED"/>
    <property type="match status" value="1"/>
</dbReference>
<dbReference type="InterPro" id="IPR042099">
    <property type="entry name" value="ANL_N_sf"/>
</dbReference>
<keyword evidence="2" id="KW-0436">Ligase</keyword>
<sequence>MKRLSPVDIPDNVSIWDLIRKRLEHHSEKNRIALIDGQTGRQYSYRELLTSIRNVGSALLRRGFRKGDILCIISANCCQYPMALHGALSIGGIVTTCNPQNTVGDIRIQIEDSRAQWIITSSEVVDKVKDAVQHLKDIQEVFSFDDTTGCTPFSALTSYVSTESEVDVTIDPRNDVALMFYSSGTTGKPKGVLRTHYNIVADIHQESHPSIAISRSPGSEVYIGILPFFHAYGCVAFAHCCLVSGDSVVVIPKYVAEDVFKVMQVYKVTVLMAVTPIVFDLVRRHDVADILAHVHTILNSAAPLSPDVQRQLKLAASVRRVQQVYGMTETGIVLMPEWDDDSSVGSVGLPGSNTECKIVDPQTGKELDPHQTGELLIRGPTVMKGYFMASSSDGDLDSDRWLHSGDMVHCDDYGRFYIVDRFKQLIKYNGFQVGEHVNANLGTISISFHAYELLNQILRF</sequence>
<dbReference type="InterPro" id="IPR000873">
    <property type="entry name" value="AMP-dep_synth/lig_dom"/>
</dbReference>
<feature type="domain" description="AMP-dependent synthetase/ligase" evidence="3">
    <location>
        <begin position="28"/>
        <end position="387"/>
    </location>
</feature>
<reference evidence="4" key="1">
    <citation type="journal article" date="2023" name="Mol. Biol. Evol.">
        <title>Third-Generation Sequencing Reveals the Adaptive Role of the Epigenome in Three Deep-Sea Polychaetes.</title>
        <authorList>
            <person name="Perez M."/>
            <person name="Aroh O."/>
            <person name="Sun Y."/>
            <person name="Lan Y."/>
            <person name="Juniper S.K."/>
            <person name="Young C.R."/>
            <person name="Angers B."/>
            <person name="Qian P.Y."/>
        </authorList>
    </citation>
    <scope>NUCLEOTIDE SEQUENCE</scope>
    <source>
        <strain evidence="4">R07B-5</strain>
    </source>
</reference>
<dbReference type="PANTHER" id="PTHR24096">
    <property type="entry name" value="LONG-CHAIN-FATTY-ACID--COA LIGASE"/>
    <property type="match status" value="1"/>
</dbReference>
<evidence type="ECO:0000256" key="2">
    <source>
        <dbReference type="ARBA" id="ARBA00022598"/>
    </source>
</evidence>
<dbReference type="Proteomes" id="UP001209878">
    <property type="component" value="Unassembled WGS sequence"/>
</dbReference>
<keyword evidence="5" id="KW-1185">Reference proteome</keyword>
<evidence type="ECO:0000313" key="5">
    <source>
        <dbReference type="Proteomes" id="UP001209878"/>
    </source>
</evidence>
<proteinExistence type="inferred from homology"/>
<dbReference type="Pfam" id="PF00501">
    <property type="entry name" value="AMP-binding"/>
    <property type="match status" value="1"/>
</dbReference>
<organism evidence="4 5">
    <name type="scientific">Ridgeia piscesae</name>
    <name type="common">Tubeworm</name>
    <dbReference type="NCBI Taxonomy" id="27915"/>
    <lineage>
        <taxon>Eukaryota</taxon>
        <taxon>Metazoa</taxon>
        <taxon>Spiralia</taxon>
        <taxon>Lophotrochozoa</taxon>
        <taxon>Annelida</taxon>
        <taxon>Polychaeta</taxon>
        <taxon>Sedentaria</taxon>
        <taxon>Canalipalpata</taxon>
        <taxon>Sabellida</taxon>
        <taxon>Siboglinidae</taxon>
        <taxon>Ridgeia</taxon>
    </lineage>
</organism>
<dbReference type="GO" id="GO:0016405">
    <property type="term" value="F:CoA-ligase activity"/>
    <property type="evidence" value="ECO:0007669"/>
    <property type="project" value="TreeGrafter"/>
</dbReference>
<comment type="caution">
    <text evidence="4">The sequence shown here is derived from an EMBL/GenBank/DDBJ whole genome shotgun (WGS) entry which is preliminary data.</text>
</comment>
<evidence type="ECO:0000313" key="4">
    <source>
        <dbReference type="EMBL" id="KAK2166479.1"/>
    </source>
</evidence>
<evidence type="ECO:0000256" key="1">
    <source>
        <dbReference type="ARBA" id="ARBA00006432"/>
    </source>
</evidence>
<evidence type="ECO:0000259" key="3">
    <source>
        <dbReference type="Pfam" id="PF00501"/>
    </source>
</evidence>